<keyword evidence="7" id="KW-1185">Reference proteome</keyword>
<feature type="domain" description="Ketosynthase family 3 (KS3)" evidence="5">
    <location>
        <begin position="1"/>
        <end position="296"/>
    </location>
</feature>
<dbReference type="SMART" id="SM00825">
    <property type="entry name" value="PKS_KS"/>
    <property type="match status" value="1"/>
</dbReference>
<dbReference type="InterPro" id="IPR018201">
    <property type="entry name" value="Ketoacyl_synth_AS"/>
</dbReference>
<proteinExistence type="predicted"/>
<evidence type="ECO:0000256" key="3">
    <source>
        <dbReference type="ARBA" id="ARBA00022679"/>
    </source>
</evidence>
<dbReference type="GO" id="GO:0044550">
    <property type="term" value="P:secondary metabolite biosynthetic process"/>
    <property type="evidence" value="ECO:0007669"/>
    <property type="project" value="TreeGrafter"/>
</dbReference>
<protein>
    <submittedName>
        <fullName evidence="6">Beta-ketoacyl synthase</fullName>
    </submittedName>
</protein>
<dbReference type="GO" id="GO:0004312">
    <property type="term" value="F:fatty acid synthase activity"/>
    <property type="evidence" value="ECO:0007669"/>
    <property type="project" value="TreeGrafter"/>
</dbReference>
<evidence type="ECO:0000256" key="4">
    <source>
        <dbReference type="SAM" id="MobiDB-lite"/>
    </source>
</evidence>
<dbReference type="Gene3D" id="3.40.47.10">
    <property type="match status" value="1"/>
</dbReference>
<evidence type="ECO:0000256" key="2">
    <source>
        <dbReference type="ARBA" id="ARBA00022553"/>
    </source>
</evidence>
<dbReference type="InterPro" id="IPR014030">
    <property type="entry name" value="Ketoacyl_synth_N"/>
</dbReference>
<evidence type="ECO:0000256" key="1">
    <source>
        <dbReference type="ARBA" id="ARBA00022450"/>
    </source>
</evidence>
<dbReference type="GO" id="GO:0006633">
    <property type="term" value="P:fatty acid biosynthetic process"/>
    <property type="evidence" value="ECO:0007669"/>
    <property type="project" value="InterPro"/>
</dbReference>
<evidence type="ECO:0000313" key="7">
    <source>
        <dbReference type="Proteomes" id="UP001301958"/>
    </source>
</evidence>
<organism evidence="6 7">
    <name type="scientific">Podospora fimiseda</name>
    <dbReference type="NCBI Taxonomy" id="252190"/>
    <lineage>
        <taxon>Eukaryota</taxon>
        <taxon>Fungi</taxon>
        <taxon>Dikarya</taxon>
        <taxon>Ascomycota</taxon>
        <taxon>Pezizomycotina</taxon>
        <taxon>Sordariomycetes</taxon>
        <taxon>Sordariomycetidae</taxon>
        <taxon>Sordariales</taxon>
        <taxon>Podosporaceae</taxon>
        <taxon>Podospora</taxon>
    </lineage>
</organism>
<name>A0AAN7BT91_9PEZI</name>
<reference evidence="6" key="1">
    <citation type="journal article" date="2023" name="Mol. Phylogenet. Evol.">
        <title>Genome-scale phylogeny and comparative genomics of the fungal order Sordariales.</title>
        <authorList>
            <person name="Hensen N."/>
            <person name="Bonometti L."/>
            <person name="Westerberg I."/>
            <person name="Brannstrom I.O."/>
            <person name="Guillou S."/>
            <person name="Cros-Aarteil S."/>
            <person name="Calhoun S."/>
            <person name="Haridas S."/>
            <person name="Kuo A."/>
            <person name="Mondo S."/>
            <person name="Pangilinan J."/>
            <person name="Riley R."/>
            <person name="LaButti K."/>
            <person name="Andreopoulos B."/>
            <person name="Lipzen A."/>
            <person name="Chen C."/>
            <person name="Yan M."/>
            <person name="Daum C."/>
            <person name="Ng V."/>
            <person name="Clum A."/>
            <person name="Steindorff A."/>
            <person name="Ohm R.A."/>
            <person name="Martin F."/>
            <person name="Silar P."/>
            <person name="Natvig D.O."/>
            <person name="Lalanne C."/>
            <person name="Gautier V."/>
            <person name="Ament-Velasquez S.L."/>
            <person name="Kruys A."/>
            <person name="Hutchinson M.I."/>
            <person name="Powell A.J."/>
            <person name="Barry K."/>
            <person name="Miller A.N."/>
            <person name="Grigoriev I.V."/>
            <person name="Debuchy R."/>
            <person name="Gladieux P."/>
            <person name="Hiltunen Thoren M."/>
            <person name="Johannesson H."/>
        </authorList>
    </citation>
    <scope>NUCLEOTIDE SEQUENCE</scope>
    <source>
        <strain evidence="6">CBS 990.96</strain>
    </source>
</reference>
<keyword evidence="1" id="KW-0596">Phosphopantetheine</keyword>
<dbReference type="PROSITE" id="PS52004">
    <property type="entry name" value="KS3_2"/>
    <property type="match status" value="1"/>
</dbReference>
<dbReference type="InterPro" id="IPR016039">
    <property type="entry name" value="Thiolase-like"/>
</dbReference>
<accession>A0AAN7BT91</accession>
<keyword evidence="2" id="KW-0597">Phosphoprotein</keyword>
<dbReference type="PANTHER" id="PTHR43775">
    <property type="entry name" value="FATTY ACID SYNTHASE"/>
    <property type="match status" value="1"/>
</dbReference>
<feature type="region of interest" description="Disordered" evidence="4">
    <location>
        <begin position="16"/>
        <end position="48"/>
    </location>
</feature>
<dbReference type="SUPFAM" id="SSF53901">
    <property type="entry name" value="Thiolase-like"/>
    <property type="match status" value="1"/>
</dbReference>
<dbReference type="Pfam" id="PF00109">
    <property type="entry name" value="ketoacyl-synt"/>
    <property type="match status" value="1"/>
</dbReference>
<dbReference type="EMBL" id="MU865316">
    <property type="protein sequence ID" value="KAK4228638.1"/>
    <property type="molecule type" value="Genomic_DNA"/>
</dbReference>
<dbReference type="CDD" id="cd00833">
    <property type="entry name" value="PKS"/>
    <property type="match status" value="1"/>
</dbReference>
<gene>
    <name evidence="6" type="ORF">QBC38DRAFT_442566</name>
</gene>
<keyword evidence="3" id="KW-0808">Transferase</keyword>
<dbReference type="AlphaFoldDB" id="A0AAN7BT91"/>
<reference evidence="6" key="2">
    <citation type="submission" date="2023-05" db="EMBL/GenBank/DDBJ databases">
        <authorList>
            <consortium name="Lawrence Berkeley National Laboratory"/>
            <person name="Steindorff A."/>
            <person name="Hensen N."/>
            <person name="Bonometti L."/>
            <person name="Westerberg I."/>
            <person name="Brannstrom I.O."/>
            <person name="Guillou S."/>
            <person name="Cros-Aarteil S."/>
            <person name="Calhoun S."/>
            <person name="Haridas S."/>
            <person name="Kuo A."/>
            <person name="Mondo S."/>
            <person name="Pangilinan J."/>
            <person name="Riley R."/>
            <person name="Labutti K."/>
            <person name="Andreopoulos B."/>
            <person name="Lipzen A."/>
            <person name="Chen C."/>
            <person name="Yanf M."/>
            <person name="Daum C."/>
            <person name="Ng V."/>
            <person name="Clum A."/>
            <person name="Ohm R."/>
            <person name="Martin F."/>
            <person name="Silar P."/>
            <person name="Natvig D."/>
            <person name="Lalanne C."/>
            <person name="Gautier V."/>
            <person name="Ament-Velasquez S.L."/>
            <person name="Kruys A."/>
            <person name="Hutchinson M.I."/>
            <person name="Powell A.J."/>
            <person name="Barry K."/>
            <person name="Miller A.N."/>
            <person name="Grigoriev I.V."/>
            <person name="Debuchy R."/>
            <person name="Gladieux P."/>
            <person name="Thoren M.H."/>
            <person name="Johannesson H."/>
        </authorList>
    </citation>
    <scope>NUCLEOTIDE SEQUENCE</scope>
    <source>
        <strain evidence="6">CBS 990.96</strain>
    </source>
</reference>
<comment type="caution">
    <text evidence="6">The sequence shown here is derived from an EMBL/GenBank/DDBJ whole genome shotgun (WGS) entry which is preliminary data.</text>
</comment>
<evidence type="ECO:0000313" key="6">
    <source>
        <dbReference type="EMBL" id="KAK4228638.1"/>
    </source>
</evidence>
<dbReference type="InterPro" id="IPR020841">
    <property type="entry name" value="PKS_Beta-ketoAc_synthase_dom"/>
</dbReference>
<dbReference type="PANTHER" id="PTHR43775:SF20">
    <property type="entry name" value="HYBRID PKS-NRPS SYNTHETASE APDA"/>
    <property type="match status" value="1"/>
</dbReference>
<sequence>MSPKNNIQEHLPSSVLVFSSQAQPHPPPSSGTSSSNPVISSPRSPRLASTSTPFIIPINVKESYFLDQDHRHFDANFFNIKAVEVSAIDPQQRLLMEVVYEAIDAASLSVESLSGTSTGVFVGLMCADYGELINRDGDSIPTYTGTDTARSIMSNRISYWLNTSGPSTTIDTACSSSLVAVDQAVQLLLSGQSRVAIAAGANMILGPLQYVGTSKLHMLAPDGRSRMCDAKASGYARARFSGIDSSTPENDAIPYSLAIIVSQAVDERFGLFREPLSAPALQAVVDDEADVVLVGG</sequence>
<feature type="compositionally biased region" description="Low complexity" evidence="4">
    <location>
        <begin position="30"/>
        <end position="45"/>
    </location>
</feature>
<dbReference type="InterPro" id="IPR050091">
    <property type="entry name" value="PKS_NRPS_Biosynth_Enz"/>
</dbReference>
<evidence type="ECO:0000259" key="5">
    <source>
        <dbReference type="PROSITE" id="PS52004"/>
    </source>
</evidence>
<dbReference type="Proteomes" id="UP001301958">
    <property type="component" value="Unassembled WGS sequence"/>
</dbReference>
<dbReference type="GO" id="GO:0004315">
    <property type="term" value="F:3-oxoacyl-[acyl-carrier-protein] synthase activity"/>
    <property type="evidence" value="ECO:0007669"/>
    <property type="project" value="InterPro"/>
</dbReference>
<dbReference type="PROSITE" id="PS00606">
    <property type="entry name" value="KS3_1"/>
    <property type="match status" value="1"/>
</dbReference>